<dbReference type="EMBL" id="ML769521">
    <property type="protein sequence ID" value="KAE9395971.1"/>
    <property type="molecule type" value="Genomic_DNA"/>
</dbReference>
<keyword evidence="2" id="KW-1185">Reference proteome</keyword>
<dbReference type="AlphaFoldDB" id="A0A6A4HDD3"/>
<protein>
    <submittedName>
        <fullName evidence="1">Uncharacterized protein</fullName>
    </submittedName>
</protein>
<evidence type="ECO:0000313" key="2">
    <source>
        <dbReference type="Proteomes" id="UP000799118"/>
    </source>
</evidence>
<organism evidence="1 2">
    <name type="scientific">Gymnopus androsaceus JB14</name>
    <dbReference type="NCBI Taxonomy" id="1447944"/>
    <lineage>
        <taxon>Eukaryota</taxon>
        <taxon>Fungi</taxon>
        <taxon>Dikarya</taxon>
        <taxon>Basidiomycota</taxon>
        <taxon>Agaricomycotina</taxon>
        <taxon>Agaricomycetes</taxon>
        <taxon>Agaricomycetidae</taxon>
        <taxon>Agaricales</taxon>
        <taxon>Marasmiineae</taxon>
        <taxon>Omphalotaceae</taxon>
        <taxon>Gymnopus</taxon>
    </lineage>
</organism>
<gene>
    <name evidence="1" type="ORF">BT96DRAFT_942009</name>
</gene>
<proteinExistence type="predicted"/>
<reference evidence="1" key="1">
    <citation type="journal article" date="2019" name="Environ. Microbiol.">
        <title>Fungal ecological strategies reflected in gene transcription - a case study of two litter decomposers.</title>
        <authorList>
            <person name="Barbi F."/>
            <person name="Kohler A."/>
            <person name="Barry K."/>
            <person name="Baskaran P."/>
            <person name="Daum C."/>
            <person name="Fauchery L."/>
            <person name="Ihrmark K."/>
            <person name="Kuo A."/>
            <person name="LaButti K."/>
            <person name="Lipzen A."/>
            <person name="Morin E."/>
            <person name="Grigoriev I.V."/>
            <person name="Henrissat B."/>
            <person name="Lindahl B."/>
            <person name="Martin F."/>
        </authorList>
    </citation>
    <scope>NUCLEOTIDE SEQUENCE</scope>
    <source>
        <strain evidence="1">JB14</strain>
    </source>
</reference>
<sequence length="333" mass="38261">MEFKNGLWMSPCCSHPGIGLHEVLDLKDITQCADMQDIVVILVLASRGKGTTLSLWACKIEDIISSETMGDVPMHVLIKDGQGLMSGMSFFPTPLVETAGLKVGLWRVETSGGIFEVFHELRVLKCGAVRFLEPFLENRKLHRGHSMFGSNIHQYLVSISDCNFCLLLVIWRIAPVHHQFAPVFIGYLNFQILENQELHCSATAAPVQFFFFSALQFSAVQLAVFKRLMNRTFKPYMSWESKSFYYTQKRSWISKLLTKPEEPEWFNFIGYPTTTTTLSLIFVYSETLMGAYYVWKAHTTCCMVKLRFATFNLKLEDYHVDLDCEMDWICFLI</sequence>
<accession>A0A6A4HDD3</accession>
<evidence type="ECO:0000313" key="1">
    <source>
        <dbReference type="EMBL" id="KAE9395971.1"/>
    </source>
</evidence>
<name>A0A6A4HDD3_9AGAR</name>
<dbReference type="Proteomes" id="UP000799118">
    <property type="component" value="Unassembled WGS sequence"/>
</dbReference>